<reference evidence="1 2" key="1">
    <citation type="submission" date="2023-03" db="EMBL/GenBank/DDBJ databases">
        <title>Speciation in Pyrococcus: adaptation to high temperature as a mechanism.</title>
        <authorList>
            <person name="Gu J."/>
        </authorList>
    </citation>
    <scope>NUCLEOTIDE SEQUENCE [LARGE SCALE GENOMIC DNA]</scope>
    <source>
        <strain evidence="1 2">LMOA34</strain>
    </source>
</reference>
<dbReference type="EMBL" id="JARRIG010000005">
    <property type="protein sequence ID" value="MFA4804827.1"/>
    <property type="molecule type" value="Genomic_DNA"/>
</dbReference>
<sequence>MLLLGMQPISYHVYEIQVGNFLKGVKTHGHVKAFTLPALIDIAELHGFKVIDTYGCGFYKLPTFLSKILARIDKRHAVYIGVLLQKP</sequence>
<name>A0ABV4T4P0_9EURY</name>
<keyword evidence="2" id="KW-1185">Reference proteome</keyword>
<proteinExistence type="predicted"/>
<protein>
    <submittedName>
        <fullName evidence="1">Uncharacterized protein</fullName>
    </submittedName>
</protein>
<comment type="caution">
    <text evidence="1">The sequence shown here is derived from an EMBL/GenBank/DDBJ whole genome shotgun (WGS) entry which is preliminary data.</text>
</comment>
<accession>A0ABV4T4P0</accession>
<evidence type="ECO:0000313" key="1">
    <source>
        <dbReference type="EMBL" id="MFA4804827.1"/>
    </source>
</evidence>
<gene>
    <name evidence="1" type="ORF">P8X34_08825</name>
</gene>
<evidence type="ECO:0000313" key="2">
    <source>
        <dbReference type="Proteomes" id="UP001571980"/>
    </source>
</evidence>
<organism evidence="1 2">
    <name type="scientific">Pyrococcus kukulkanii</name>
    <dbReference type="NCBI Taxonomy" id="1609559"/>
    <lineage>
        <taxon>Archaea</taxon>
        <taxon>Methanobacteriati</taxon>
        <taxon>Methanobacteriota</taxon>
        <taxon>Thermococci</taxon>
        <taxon>Thermococcales</taxon>
        <taxon>Thermococcaceae</taxon>
        <taxon>Pyrococcus</taxon>
    </lineage>
</organism>
<dbReference type="RefSeq" id="WP_372824004.1">
    <property type="nucleotide sequence ID" value="NZ_JARRIF010000005.1"/>
</dbReference>
<dbReference type="Proteomes" id="UP001571980">
    <property type="component" value="Unassembled WGS sequence"/>
</dbReference>